<dbReference type="Proteomes" id="UP000284531">
    <property type="component" value="Unassembled WGS sequence"/>
</dbReference>
<evidence type="ECO:0000313" key="3">
    <source>
        <dbReference type="Proteomes" id="UP000284531"/>
    </source>
</evidence>
<evidence type="ECO:0000313" key="2">
    <source>
        <dbReference type="EMBL" id="RKE03040.1"/>
    </source>
</evidence>
<feature type="transmembrane region" description="Helical" evidence="1">
    <location>
        <begin position="153"/>
        <end position="170"/>
    </location>
</feature>
<feature type="transmembrane region" description="Helical" evidence="1">
    <location>
        <begin position="12"/>
        <end position="31"/>
    </location>
</feature>
<dbReference type="RefSeq" id="WP_147375835.1">
    <property type="nucleotide sequence ID" value="NZ_CANNEC010000030.1"/>
</dbReference>
<accession>A0A419X611</accession>
<comment type="caution">
    <text evidence="2">The sequence shown here is derived from an EMBL/GenBank/DDBJ whole genome shotgun (WGS) entry which is preliminary data.</text>
</comment>
<feature type="transmembrane region" description="Helical" evidence="1">
    <location>
        <begin position="79"/>
        <end position="97"/>
    </location>
</feature>
<feature type="transmembrane region" description="Helical" evidence="1">
    <location>
        <begin position="37"/>
        <end position="58"/>
    </location>
</feature>
<feature type="transmembrane region" description="Helical" evidence="1">
    <location>
        <begin position="103"/>
        <end position="122"/>
    </location>
</feature>
<evidence type="ECO:0000256" key="1">
    <source>
        <dbReference type="SAM" id="Phobius"/>
    </source>
</evidence>
<dbReference type="Gene3D" id="1.20.144.10">
    <property type="entry name" value="Phosphatidic acid phosphatase type 2/haloperoxidase"/>
    <property type="match status" value="1"/>
</dbReference>
<evidence type="ECO:0008006" key="4">
    <source>
        <dbReference type="Google" id="ProtNLM"/>
    </source>
</evidence>
<sequence length="203" mass="22693">MNLSRIISRVAHPMLMPLYSIFVIFHSGTFLDFTPPQLIRVIYLIVGISTILLPISVLPLLKAQKFVSDYGLNERRERLVPLAFTIIFYALGFYLLMKFPITRIIAHLQLAAIVSIGVIALISTKWKISIHMAGIGGFIGMVLSFTILYAGSLRVYFIAGILLAGLLGYSRLKLNLHTPLQVYAGFILGFVVIFSTVMLLQLY</sequence>
<keyword evidence="1" id="KW-1133">Transmembrane helix</keyword>
<dbReference type="AlphaFoldDB" id="A0A419X611"/>
<reference evidence="2 3" key="1">
    <citation type="submission" date="2018-09" db="EMBL/GenBank/DDBJ databases">
        <title>Genomic Encyclopedia of Archaeal and Bacterial Type Strains, Phase II (KMG-II): from individual species to whole genera.</title>
        <authorList>
            <person name="Goeker M."/>
        </authorList>
    </citation>
    <scope>NUCLEOTIDE SEQUENCE [LARGE SCALE GENOMIC DNA]</scope>
    <source>
        <strain evidence="2 3">DSM 21950</strain>
    </source>
</reference>
<keyword evidence="1" id="KW-0472">Membrane</keyword>
<feature type="transmembrane region" description="Helical" evidence="1">
    <location>
        <begin position="182"/>
        <end position="202"/>
    </location>
</feature>
<name>A0A419X611_9BACT</name>
<proteinExistence type="predicted"/>
<keyword evidence="3" id="KW-1185">Reference proteome</keyword>
<dbReference type="OrthoDB" id="9786064at2"/>
<dbReference type="CDD" id="cd01610">
    <property type="entry name" value="PAP2_like"/>
    <property type="match status" value="1"/>
</dbReference>
<gene>
    <name evidence="2" type="ORF">BXY64_0027</name>
</gene>
<dbReference type="SUPFAM" id="SSF48317">
    <property type="entry name" value="Acid phosphatase/Vanadium-dependent haloperoxidase"/>
    <property type="match status" value="1"/>
</dbReference>
<organism evidence="2 3">
    <name type="scientific">Marinifilum flexuosum</name>
    <dbReference type="NCBI Taxonomy" id="1117708"/>
    <lineage>
        <taxon>Bacteria</taxon>
        <taxon>Pseudomonadati</taxon>
        <taxon>Bacteroidota</taxon>
        <taxon>Bacteroidia</taxon>
        <taxon>Marinilabiliales</taxon>
        <taxon>Marinifilaceae</taxon>
    </lineage>
</organism>
<protein>
    <recommendedName>
        <fullName evidence="4">PAP2 superfamily protein</fullName>
    </recommendedName>
</protein>
<dbReference type="InterPro" id="IPR036938">
    <property type="entry name" value="PAP2/HPO_sf"/>
</dbReference>
<dbReference type="EMBL" id="RAPQ01000008">
    <property type="protein sequence ID" value="RKE03040.1"/>
    <property type="molecule type" value="Genomic_DNA"/>
</dbReference>
<keyword evidence="1" id="KW-0812">Transmembrane</keyword>
<feature type="transmembrane region" description="Helical" evidence="1">
    <location>
        <begin position="129"/>
        <end position="147"/>
    </location>
</feature>